<sequence length="282" mass="30362">MVDVRPAIRRGLLDHWPSLGQPARRHKGPTRDRAHPVPRRDRLGRGAPRPAGPRGGRNRLRGGRCGRSRGRPPGAAAAGRGAPRPRAHGHRERDARRRRARAQQRRLAPLRRGGELLRGGGAGGVRVAGLALDRRATLPEGRGGRAPDGGRRARVERHEGRHRAAAGAEGAPRLAPAQGGRSRPRGPARRQERVARPLDGPPPPGGPEIREPERLARPLRPVRARADGLAGVPRAGVPRRRGGPVHAPGGRRIPPHAGHVAADPGDGVFERHETWPEEARRG</sequence>
<evidence type="ECO:0000313" key="3">
    <source>
        <dbReference type="Proteomes" id="UP000238801"/>
    </source>
</evidence>
<dbReference type="Proteomes" id="UP000238801">
    <property type="component" value="Unassembled WGS sequence"/>
</dbReference>
<dbReference type="EMBL" id="PVTT01000001">
    <property type="protein sequence ID" value="PRY94966.1"/>
    <property type="molecule type" value="Genomic_DNA"/>
</dbReference>
<reference evidence="2 3" key="1">
    <citation type="submission" date="2018-03" db="EMBL/GenBank/DDBJ databases">
        <title>Genomic Encyclopedia of Archaeal and Bacterial Type Strains, Phase II (KMG-II): from individual species to whole genera.</title>
        <authorList>
            <person name="Goeker M."/>
        </authorList>
    </citation>
    <scope>NUCLEOTIDE SEQUENCE [LARGE SCALE GENOMIC DNA]</scope>
    <source>
        <strain evidence="2 3">DSM 29318</strain>
    </source>
</reference>
<organism evidence="2 3">
    <name type="scientific">Hasllibacter halocynthiae</name>
    <dbReference type="NCBI Taxonomy" id="595589"/>
    <lineage>
        <taxon>Bacteria</taxon>
        <taxon>Pseudomonadati</taxon>
        <taxon>Pseudomonadota</taxon>
        <taxon>Alphaproteobacteria</taxon>
        <taxon>Rhodobacterales</taxon>
        <taxon>Roseobacteraceae</taxon>
        <taxon>Hasllibacter</taxon>
    </lineage>
</organism>
<feature type="compositionally biased region" description="Basic residues" evidence="1">
    <location>
        <begin position="83"/>
        <end position="104"/>
    </location>
</feature>
<name>A0A2T0X7R0_9RHOB</name>
<evidence type="ECO:0000313" key="2">
    <source>
        <dbReference type="EMBL" id="PRY94966.1"/>
    </source>
</evidence>
<accession>A0A2T0X7R0</accession>
<comment type="caution">
    <text evidence="2">The sequence shown here is derived from an EMBL/GenBank/DDBJ whole genome shotgun (WGS) entry which is preliminary data.</text>
</comment>
<feature type="compositionally biased region" description="Basic and acidic residues" evidence="1">
    <location>
        <begin position="138"/>
        <end position="159"/>
    </location>
</feature>
<feature type="region of interest" description="Disordered" evidence="1">
    <location>
        <begin position="15"/>
        <end position="123"/>
    </location>
</feature>
<evidence type="ECO:0000256" key="1">
    <source>
        <dbReference type="SAM" id="MobiDB-lite"/>
    </source>
</evidence>
<feature type="compositionally biased region" description="Low complexity" evidence="1">
    <location>
        <begin position="165"/>
        <end position="181"/>
    </location>
</feature>
<feature type="compositionally biased region" description="Basic and acidic residues" evidence="1">
    <location>
        <begin position="29"/>
        <end position="44"/>
    </location>
</feature>
<feature type="compositionally biased region" description="Basic residues" evidence="1">
    <location>
        <begin position="56"/>
        <end position="70"/>
    </location>
</feature>
<protein>
    <submittedName>
        <fullName evidence="2">Uncharacterized protein</fullName>
    </submittedName>
</protein>
<proteinExistence type="predicted"/>
<gene>
    <name evidence="2" type="ORF">BCF33_0574</name>
</gene>
<keyword evidence="3" id="KW-1185">Reference proteome</keyword>
<dbReference type="AlphaFoldDB" id="A0A2T0X7R0"/>
<feature type="compositionally biased region" description="Low complexity" evidence="1">
    <location>
        <begin position="71"/>
        <end position="82"/>
    </location>
</feature>
<feature type="region of interest" description="Disordered" evidence="1">
    <location>
        <begin position="138"/>
        <end position="282"/>
    </location>
</feature>
<feature type="compositionally biased region" description="Basic and acidic residues" evidence="1">
    <location>
        <begin position="268"/>
        <end position="282"/>
    </location>
</feature>